<keyword evidence="2" id="KW-0472">Membrane</keyword>
<dbReference type="EMBL" id="BSBI01000013">
    <property type="protein sequence ID" value="GLF98280.1"/>
    <property type="molecule type" value="Genomic_DNA"/>
</dbReference>
<keyword evidence="4" id="KW-1185">Reference proteome</keyword>
<feature type="compositionally biased region" description="Basic and acidic residues" evidence="1">
    <location>
        <begin position="36"/>
        <end position="45"/>
    </location>
</feature>
<feature type="compositionally biased region" description="Basic residues" evidence="1">
    <location>
        <begin position="54"/>
        <end position="67"/>
    </location>
</feature>
<feature type="region of interest" description="Disordered" evidence="1">
    <location>
        <begin position="203"/>
        <end position="228"/>
    </location>
</feature>
<feature type="compositionally biased region" description="Basic and acidic residues" evidence="1">
    <location>
        <begin position="68"/>
        <end position="77"/>
    </location>
</feature>
<evidence type="ECO:0000313" key="3">
    <source>
        <dbReference type="EMBL" id="GLF98280.1"/>
    </source>
</evidence>
<evidence type="ECO:0000256" key="2">
    <source>
        <dbReference type="SAM" id="Phobius"/>
    </source>
</evidence>
<keyword evidence="2" id="KW-1133">Transmembrane helix</keyword>
<reference evidence="3 4" key="1">
    <citation type="submission" date="2022-10" db="EMBL/GenBank/DDBJ databases">
        <title>Draft genome sequence of Streptomyces sp. YSPA8.</title>
        <authorList>
            <person name="Moriuchi R."/>
            <person name="Dohra H."/>
            <person name="Yamamura H."/>
            <person name="Kodani S."/>
        </authorList>
    </citation>
    <scope>NUCLEOTIDE SEQUENCE [LARGE SCALE GENOMIC DNA]</scope>
    <source>
        <strain evidence="3 4">YSPA8</strain>
    </source>
</reference>
<dbReference type="Proteomes" id="UP001291653">
    <property type="component" value="Unassembled WGS sequence"/>
</dbReference>
<protein>
    <recommendedName>
        <fullName evidence="5">Mce-associated membrane protein</fullName>
    </recommendedName>
</protein>
<name>A0ABQ5P6R8_9ACTN</name>
<feature type="region of interest" description="Disordered" evidence="1">
    <location>
        <begin position="112"/>
        <end position="148"/>
    </location>
</feature>
<feature type="compositionally biased region" description="Low complexity" evidence="1">
    <location>
        <begin position="119"/>
        <end position="146"/>
    </location>
</feature>
<keyword evidence="2" id="KW-0812">Transmembrane</keyword>
<evidence type="ECO:0000313" key="4">
    <source>
        <dbReference type="Proteomes" id="UP001291653"/>
    </source>
</evidence>
<comment type="caution">
    <text evidence="3">The sequence shown here is derived from an EMBL/GenBank/DDBJ whole genome shotgun (WGS) entry which is preliminary data.</text>
</comment>
<feature type="transmembrane region" description="Helical" evidence="2">
    <location>
        <begin position="88"/>
        <end position="108"/>
    </location>
</feature>
<evidence type="ECO:0008006" key="5">
    <source>
        <dbReference type="Google" id="ProtNLM"/>
    </source>
</evidence>
<feature type="region of interest" description="Disordered" evidence="1">
    <location>
        <begin position="1"/>
        <end position="83"/>
    </location>
</feature>
<sequence length="277" mass="29688">MTHDHHDDEPTTPAPSTENRPRPGTGAGAAPSTAAEWRDLLRRDELPDELASLPRRKRRRAAKRWRSARREEREQAIRKARGKPPTTLAVPALALLAAAAVAVGALMWPSDDAPARTKSSPSPTAAVSSDPPTPTAPAAGPPAQFADPDKVAEGFASAYSTRLPLQDGSHKAAVKRAAPYASGPLVDNLTRHGDKDFDRLVATQATEARPTKTKIGQPSGTQRPAPDTSVRVYRQATIAVAVKGTDPYTYTRHLTIEVSRADTGAPWMVTRVLGIEE</sequence>
<evidence type="ECO:0000256" key="1">
    <source>
        <dbReference type="SAM" id="MobiDB-lite"/>
    </source>
</evidence>
<gene>
    <name evidence="3" type="ORF">SYYSPA8_28305</name>
</gene>
<dbReference type="RefSeq" id="WP_323450261.1">
    <property type="nucleotide sequence ID" value="NZ_BSBI01000013.1"/>
</dbReference>
<accession>A0ABQ5P6R8</accession>
<organism evidence="3 4">
    <name type="scientific">Streptomyces yaizuensis</name>
    <dbReference type="NCBI Taxonomy" id="2989713"/>
    <lineage>
        <taxon>Bacteria</taxon>
        <taxon>Bacillati</taxon>
        <taxon>Actinomycetota</taxon>
        <taxon>Actinomycetes</taxon>
        <taxon>Kitasatosporales</taxon>
        <taxon>Streptomycetaceae</taxon>
        <taxon>Streptomyces</taxon>
    </lineage>
</organism>
<feature type="compositionally biased region" description="Low complexity" evidence="1">
    <location>
        <begin position="22"/>
        <end position="35"/>
    </location>
</feature>
<proteinExistence type="predicted"/>